<name>A0A0D2GMX6_9EURO</name>
<dbReference type="SUPFAM" id="SSF81606">
    <property type="entry name" value="PP2C-like"/>
    <property type="match status" value="1"/>
</dbReference>
<evidence type="ECO:0000256" key="2">
    <source>
        <dbReference type="ARBA" id="ARBA00022801"/>
    </source>
</evidence>
<reference evidence="6 7" key="1">
    <citation type="submission" date="2015-01" db="EMBL/GenBank/DDBJ databases">
        <title>The Genome Sequence of Capronia semiimmersa CBS27337.</title>
        <authorList>
            <consortium name="The Broad Institute Genomics Platform"/>
            <person name="Cuomo C."/>
            <person name="de Hoog S."/>
            <person name="Gorbushina A."/>
            <person name="Stielow B."/>
            <person name="Teixiera M."/>
            <person name="Abouelleil A."/>
            <person name="Chapman S.B."/>
            <person name="Priest M."/>
            <person name="Young S.K."/>
            <person name="Wortman J."/>
            <person name="Nusbaum C."/>
            <person name="Birren B."/>
        </authorList>
    </citation>
    <scope>NUCLEOTIDE SEQUENCE [LARGE SCALE GENOMIC DNA]</scope>
    <source>
        <strain evidence="6 7">CBS 27337</strain>
    </source>
</reference>
<proteinExistence type="inferred from homology"/>
<sequence>MSTSDGSRADAAIRIVDIGVGQSQGTRDYQEDRYKILTPGHLFGRNIALFAVYDGHGGNSVSDFAEHHLHEILLHELQHQHGRDAFDRAITKSFQEADRRMRKCGIGETTGSTVSLALVDVGRGTMVTADLGDSYAFLGVQRDNSALEVVKLSQLQKPGEKSERERIERAGGHIEEDVDGARIGGINMSRALGDLEYKKPGPGGEVADLRSYLSHPLSSILPTDLAEATGLGDTNGHPMLADWISNIPHTNYHSLTEARRHILLLASDGLGEERDGASSLSWAAHQWDKGVEATYIARQLAEKSSRRTTDNSTVVIVVFEEQHVPPESGEGRPGAVKA</sequence>
<evidence type="ECO:0000256" key="4">
    <source>
        <dbReference type="RuleBase" id="RU003465"/>
    </source>
</evidence>
<evidence type="ECO:0000256" key="1">
    <source>
        <dbReference type="ARBA" id="ARBA00022723"/>
    </source>
</evidence>
<evidence type="ECO:0000313" key="6">
    <source>
        <dbReference type="EMBL" id="KIW73744.1"/>
    </source>
</evidence>
<accession>A0A0D2GMX6</accession>
<dbReference type="SMART" id="SM00332">
    <property type="entry name" value="PP2Cc"/>
    <property type="match status" value="1"/>
</dbReference>
<dbReference type="PANTHER" id="PTHR47992">
    <property type="entry name" value="PROTEIN PHOSPHATASE"/>
    <property type="match status" value="1"/>
</dbReference>
<keyword evidence="1" id="KW-0479">Metal-binding</keyword>
<dbReference type="PROSITE" id="PS51746">
    <property type="entry name" value="PPM_2"/>
    <property type="match status" value="1"/>
</dbReference>
<dbReference type="InterPro" id="IPR001932">
    <property type="entry name" value="PPM-type_phosphatase-like_dom"/>
</dbReference>
<gene>
    <name evidence="6" type="ORF">PV04_01837</name>
</gene>
<dbReference type="STRING" id="5601.A0A0D2GMX6"/>
<keyword evidence="2 4" id="KW-0378">Hydrolase</keyword>
<organism evidence="6 7">
    <name type="scientific">Phialophora macrospora</name>
    <dbReference type="NCBI Taxonomy" id="1851006"/>
    <lineage>
        <taxon>Eukaryota</taxon>
        <taxon>Fungi</taxon>
        <taxon>Dikarya</taxon>
        <taxon>Ascomycota</taxon>
        <taxon>Pezizomycotina</taxon>
        <taxon>Eurotiomycetes</taxon>
        <taxon>Chaetothyriomycetidae</taxon>
        <taxon>Chaetothyriales</taxon>
        <taxon>Herpotrichiellaceae</taxon>
        <taxon>Phialophora</taxon>
    </lineage>
</organism>
<dbReference type="AlphaFoldDB" id="A0A0D2GMX6"/>
<dbReference type="GO" id="GO:0004722">
    <property type="term" value="F:protein serine/threonine phosphatase activity"/>
    <property type="evidence" value="ECO:0007669"/>
    <property type="project" value="InterPro"/>
</dbReference>
<dbReference type="Proteomes" id="UP000054266">
    <property type="component" value="Unassembled WGS sequence"/>
</dbReference>
<dbReference type="GO" id="GO:0046872">
    <property type="term" value="F:metal ion binding"/>
    <property type="evidence" value="ECO:0007669"/>
    <property type="project" value="UniProtKB-KW"/>
</dbReference>
<dbReference type="Gene3D" id="3.60.40.10">
    <property type="entry name" value="PPM-type phosphatase domain"/>
    <property type="match status" value="1"/>
</dbReference>
<dbReference type="InterPro" id="IPR036457">
    <property type="entry name" value="PPM-type-like_dom_sf"/>
</dbReference>
<dbReference type="PROSITE" id="PS01032">
    <property type="entry name" value="PPM_1"/>
    <property type="match status" value="1"/>
</dbReference>
<evidence type="ECO:0000259" key="5">
    <source>
        <dbReference type="PROSITE" id="PS51746"/>
    </source>
</evidence>
<protein>
    <recommendedName>
        <fullName evidence="5">PPM-type phosphatase domain-containing protein</fullName>
    </recommendedName>
</protein>
<dbReference type="InterPro" id="IPR015655">
    <property type="entry name" value="PP2C"/>
</dbReference>
<dbReference type="CDD" id="cd00143">
    <property type="entry name" value="PP2Cc"/>
    <property type="match status" value="1"/>
</dbReference>
<dbReference type="Pfam" id="PF00481">
    <property type="entry name" value="PP2C"/>
    <property type="match status" value="1"/>
</dbReference>
<dbReference type="InterPro" id="IPR000222">
    <property type="entry name" value="PP2C_BS"/>
</dbReference>
<comment type="similarity">
    <text evidence="4">Belongs to the PP2C family.</text>
</comment>
<keyword evidence="3 4" id="KW-0904">Protein phosphatase</keyword>
<feature type="domain" description="PPM-type phosphatase" evidence="5">
    <location>
        <begin position="17"/>
        <end position="319"/>
    </location>
</feature>
<keyword evidence="7" id="KW-1185">Reference proteome</keyword>
<evidence type="ECO:0000256" key="3">
    <source>
        <dbReference type="ARBA" id="ARBA00022912"/>
    </source>
</evidence>
<evidence type="ECO:0000313" key="7">
    <source>
        <dbReference type="Proteomes" id="UP000054266"/>
    </source>
</evidence>
<dbReference type="HOGENOM" id="CLU_013173_1_4_1"/>
<dbReference type="EMBL" id="KN846956">
    <property type="protein sequence ID" value="KIW73744.1"/>
    <property type="molecule type" value="Genomic_DNA"/>
</dbReference>